<comment type="caution">
    <text evidence="1">The sequence shown here is derived from an EMBL/GenBank/DDBJ whole genome shotgun (WGS) entry which is preliminary data.</text>
</comment>
<evidence type="ECO:0000313" key="2">
    <source>
        <dbReference type="Proteomes" id="UP000823775"/>
    </source>
</evidence>
<dbReference type="EMBL" id="JACEIK010001152">
    <property type="protein sequence ID" value="MCD7466519.1"/>
    <property type="molecule type" value="Genomic_DNA"/>
</dbReference>
<keyword evidence="2" id="KW-1185">Reference proteome</keyword>
<name>A0ABS8T6C4_DATST</name>
<evidence type="ECO:0000313" key="1">
    <source>
        <dbReference type="EMBL" id="MCD7466519.1"/>
    </source>
</evidence>
<accession>A0ABS8T6C4</accession>
<gene>
    <name evidence="1" type="ORF">HAX54_003323</name>
</gene>
<feature type="non-terminal residue" evidence="1">
    <location>
        <position position="129"/>
    </location>
</feature>
<proteinExistence type="predicted"/>
<dbReference type="Proteomes" id="UP000823775">
    <property type="component" value="Unassembled WGS sequence"/>
</dbReference>
<sequence length="129" mass="14924">MRVIIVINTLYCGCPLHNFLNKLEIKKAACKYIKQEAYNQLSQIYNQVSILKVDQEDRLQVAQASKFSSISQEDKLQVARARSFRKAKKLLLEKSRSSFLSFISRKPNLGRIDSLEDLKSSGYWFKCKS</sequence>
<protein>
    <submittedName>
        <fullName evidence="1">Uncharacterized protein</fullName>
    </submittedName>
</protein>
<organism evidence="1 2">
    <name type="scientific">Datura stramonium</name>
    <name type="common">Jimsonweed</name>
    <name type="synonym">Common thornapple</name>
    <dbReference type="NCBI Taxonomy" id="4076"/>
    <lineage>
        <taxon>Eukaryota</taxon>
        <taxon>Viridiplantae</taxon>
        <taxon>Streptophyta</taxon>
        <taxon>Embryophyta</taxon>
        <taxon>Tracheophyta</taxon>
        <taxon>Spermatophyta</taxon>
        <taxon>Magnoliopsida</taxon>
        <taxon>eudicotyledons</taxon>
        <taxon>Gunneridae</taxon>
        <taxon>Pentapetalae</taxon>
        <taxon>asterids</taxon>
        <taxon>lamiids</taxon>
        <taxon>Solanales</taxon>
        <taxon>Solanaceae</taxon>
        <taxon>Solanoideae</taxon>
        <taxon>Datureae</taxon>
        <taxon>Datura</taxon>
    </lineage>
</organism>
<reference evidence="1 2" key="1">
    <citation type="journal article" date="2021" name="BMC Genomics">
        <title>Datura genome reveals duplications of psychoactive alkaloid biosynthetic genes and high mutation rate following tissue culture.</title>
        <authorList>
            <person name="Rajewski A."/>
            <person name="Carter-House D."/>
            <person name="Stajich J."/>
            <person name="Litt A."/>
        </authorList>
    </citation>
    <scope>NUCLEOTIDE SEQUENCE [LARGE SCALE GENOMIC DNA]</scope>
    <source>
        <strain evidence="1">AR-01</strain>
    </source>
</reference>